<gene>
    <name evidence="1" type="ORF">A3K51_01875</name>
</gene>
<accession>A0A1F4NQE0</accession>
<dbReference type="EMBL" id="METD01000001">
    <property type="protein sequence ID" value="OGB73576.1"/>
    <property type="molecule type" value="Genomic_DNA"/>
</dbReference>
<evidence type="ECO:0000313" key="2">
    <source>
        <dbReference type="Proteomes" id="UP000178085"/>
    </source>
</evidence>
<organism evidence="1 2">
    <name type="scientific">candidate division Kazan bacterium RIFCSPLOWO2_01_FULL_45_19</name>
    <dbReference type="NCBI Taxonomy" id="1798538"/>
    <lineage>
        <taxon>Bacteria</taxon>
        <taxon>Bacteria division Kazan-3B-28</taxon>
    </lineage>
</organism>
<protein>
    <submittedName>
        <fullName evidence="1">Uncharacterized protein</fullName>
    </submittedName>
</protein>
<proteinExistence type="predicted"/>
<name>A0A1F4NQE0_UNCK3</name>
<evidence type="ECO:0000313" key="1">
    <source>
        <dbReference type="EMBL" id="OGB73576.1"/>
    </source>
</evidence>
<dbReference type="AlphaFoldDB" id="A0A1F4NQE0"/>
<dbReference type="Proteomes" id="UP000178085">
    <property type="component" value="Unassembled WGS sequence"/>
</dbReference>
<sequence>MFFEEVAVMPVKEFVVTFPFLKGLQRFAEEGGYWDGNQLSIRVQADNDKSAIGVAIKEVAKMKENDCHDVCLVGPVSLVIPRTVKVKCKSDGKGKDYASLKYFGLLNGPMLTIVRAKSLKQALRVWRTELGMHYEPDGSAEVLIKYQGPRLIPNPRPLLVPKRRRGPETAVLPFL</sequence>
<reference evidence="1 2" key="1">
    <citation type="journal article" date="2016" name="Nat. Commun.">
        <title>Thousands of microbial genomes shed light on interconnected biogeochemical processes in an aquifer system.</title>
        <authorList>
            <person name="Anantharaman K."/>
            <person name="Brown C.T."/>
            <person name="Hug L.A."/>
            <person name="Sharon I."/>
            <person name="Castelle C.J."/>
            <person name="Probst A.J."/>
            <person name="Thomas B.C."/>
            <person name="Singh A."/>
            <person name="Wilkins M.J."/>
            <person name="Karaoz U."/>
            <person name="Brodie E.L."/>
            <person name="Williams K.H."/>
            <person name="Hubbard S.S."/>
            <person name="Banfield J.F."/>
        </authorList>
    </citation>
    <scope>NUCLEOTIDE SEQUENCE [LARGE SCALE GENOMIC DNA]</scope>
</reference>
<comment type="caution">
    <text evidence="1">The sequence shown here is derived from an EMBL/GenBank/DDBJ whole genome shotgun (WGS) entry which is preliminary data.</text>
</comment>